<feature type="compositionally biased region" description="Basic and acidic residues" evidence="3">
    <location>
        <begin position="11"/>
        <end position="20"/>
    </location>
</feature>
<dbReference type="InterPro" id="IPR050987">
    <property type="entry name" value="AtrR-like"/>
</dbReference>
<dbReference type="InterPro" id="IPR007219">
    <property type="entry name" value="XnlR_reg_dom"/>
</dbReference>
<dbReference type="GO" id="GO:0006351">
    <property type="term" value="P:DNA-templated transcription"/>
    <property type="evidence" value="ECO:0007669"/>
    <property type="project" value="InterPro"/>
</dbReference>
<dbReference type="GO" id="GO:0000981">
    <property type="term" value="F:DNA-binding transcription factor activity, RNA polymerase II-specific"/>
    <property type="evidence" value="ECO:0007669"/>
    <property type="project" value="InterPro"/>
</dbReference>
<sequence>MPASTSSTQSKPEKSEEPKPKRAKVSSKPVARACDTCRRKRIRCDGEEGSGIPCPNCVVFKTECTYNVPLKKHGPPKGYVRLLEARIAKLESLLREDGHVITEEVGEPLDKDRIRNGNFPGKDDSEARRPKRFSSGSSSGSAEPGPSYESRSKNAEDDPENVSSDDEHFIATTLGPAVAGLSLDPPHRRYLGKSSGFSMIKSAIMLKAENTGTRPTCAFRSFREEFWRPQLWELPAHEIILPSYKYPDVDLMESLIRIYFDQLHYLAPCLHQQTFERKFRDGLHLSDRKFADIVLMVCAVASRYSDDERVYTTASDSSYSPQSAGWKWFTQVQAAPRSLVAPTTLEDLQLYNLLFIFVTGGQAPQVGWVIVGHALRLAQDIGAHKRKFHEDQRKLDSELWKRAFWCLIAHDRHMSAAIGRPCSIDAEEIEVDFPAECDDEYLEHPDSDGKFKQDSERPSKMVYFTHCLKMSLHTGNALRAIYTNRRYQALMGRNQQGWEQRILAEMDSASNQWFDTIPAHLRWVPTCGDPTFFKQSAFLYINYYQNQILVHRPFMASKNSALSLSCLAICTNAARCILNVADALRQRRESYPGTIVPTFTATMFLLLQAWGGKRLGISADPESAMADVHRGLRVLKHLEDRWTVAGALWDIIWELASITELPLPVPQKNCRSFKRPRRGSNLPT</sequence>
<dbReference type="GO" id="GO:0008270">
    <property type="term" value="F:zinc ion binding"/>
    <property type="evidence" value="ECO:0007669"/>
    <property type="project" value="InterPro"/>
</dbReference>
<dbReference type="Pfam" id="PF04082">
    <property type="entry name" value="Fungal_trans"/>
    <property type="match status" value="1"/>
</dbReference>
<dbReference type="AlphaFoldDB" id="S7Q2W9"/>
<dbReference type="Gene3D" id="4.10.240.10">
    <property type="entry name" value="Zn(2)-C6 fungal-type DNA-binding domain"/>
    <property type="match status" value="1"/>
</dbReference>
<dbReference type="SMART" id="SM00066">
    <property type="entry name" value="GAL4"/>
    <property type="match status" value="1"/>
</dbReference>
<dbReference type="CDD" id="cd12148">
    <property type="entry name" value="fungal_TF_MHR"/>
    <property type="match status" value="1"/>
</dbReference>
<feature type="compositionally biased region" description="Low complexity" evidence="3">
    <location>
        <begin position="1"/>
        <end position="10"/>
    </location>
</feature>
<dbReference type="SUPFAM" id="SSF57701">
    <property type="entry name" value="Zn2/Cys6 DNA-binding domain"/>
    <property type="match status" value="1"/>
</dbReference>
<dbReference type="eggNOG" id="ENOG502QSY2">
    <property type="taxonomic scope" value="Eukaryota"/>
</dbReference>
<dbReference type="PANTHER" id="PTHR46910">
    <property type="entry name" value="TRANSCRIPTION FACTOR PDR1"/>
    <property type="match status" value="1"/>
</dbReference>
<dbReference type="PROSITE" id="PS50048">
    <property type="entry name" value="ZN2_CY6_FUNGAL_2"/>
    <property type="match status" value="1"/>
</dbReference>
<evidence type="ECO:0000313" key="5">
    <source>
        <dbReference type="EMBL" id="EPQ54346.1"/>
    </source>
</evidence>
<dbReference type="GO" id="GO:0003677">
    <property type="term" value="F:DNA binding"/>
    <property type="evidence" value="ECO:0007669"/>
    <property type="project" value="InterPro"/>
</dbReference>
<feature type="compositionally biased region" description="Low complexity" evidence="3">
    <location>
        <begin position="134"/>
        <end position="149"/>
    </location>
</feature>
<evidence type="ECO:0000313" key="6">
    <source>
        <dbReference type="Proteomes" id="UP000030669"/>
    </source>
</evidence>
<gene>
    <name evidence="5" type="ORF">GLOTRDRAFT_78347</name>
</gene>
<dbReference type="PANTHER" id="PTHR46910:SF38">
    <property type="entry name" value="ZN(2)-C6 FUNGAL-TYPE DOMAIN-CONTAINING PROTEIN"/>
    <property type="match status" value="1"/>
</dbReference>
<dbReference type="SMART" id="SM00906">
    <property type="entry name" value="Fungal_trans"/>
    <property type="match status" value="1"/>
</dbReference>
<evidence type="ECO:0000259" key="4">
    <source>
        <dbReference type="PROSITE" id="PS50048"/>
    </source>
</evidence>
<dbReference type="PROSITE" id="PS00463">
    <property type="entry name" value="ZN2_CY6_FUNGAL_1"/>
    <property type="match status" value="1"/>
</dbReference>
<dbReference type="InterPro" id="IPR036864">
    <property type="entry name" value="Zn2-C6_fun-type_DNA-bd_sf"/>
</dbReference>
<keyword evidence="2" id="KW-0539">Nucleus</keyword>
<feature type="region of interest" description="Disordered" evidence="3">
    <location>
        <begin position="110"/>
        <end position="166"/>
    </location>
</feature>
<protein>
    <recommendedName>
        <fullName evidence="4">Zn(2)-C6 fungal-type domain-containing protein</fullName>
    </recommendedName>
</protein>
<dbReference type="GeneID" id="19308796"/>
<evidence type="ECO:0000256" key="1">
    <source>
        <dbReference type="ARBA" id="ARBA00022723"/>
    </source>
</evidence>
<dbReference type="Proteomes" id="UP000030669">
    <property type="component" value="Unassembled WGS sequence"/>
</dbReference>
<keyword evidence="6" id="KW-1185">Reference proteome</keyword>
<dbReference type="RefSeq" id="XP_007867636.1">
    <property type="nucleotide sequence ID" value="XM_007869445.1"/>
</dbReference>
<organism evidence="5 6">
    <name type="scientific">Gloeophyllum trabeum (strain ATCC 11539 / FP-39264 / Madison 617)</name>
    <name type="common">Brown rot fungus</name>
    <dbReference type="NCBI Taxonomy" id="670483"/>
    <lineage>
        <taxon>Eukaryota</taxon>
        <taxon>Fungi</taxon>
        <taxon>Dikarya</taxon>
        <taxon>Basidiomycota</taxon>
        <taxon>Agaricomycotina</taxon>
        <taxon>Agaricomycetes</taxon>
        <taxon>Gloeophyllales</taxon>
        <taxon>Gloeophyllaceae</taxon>
        <taxon>Gloeophyllum</taxon>
    </lineage>
</organism>
<dbReference type="OMA" id="PMAWYLS"/>
<dbReference type="InterPro" id="IPR001138">
    <property type="entry name" value="Zn2Cys6_DnaBD"/>
</dbReference>
<feature type="non-terminal residue" evidence="5">
    <location>
        <position position="684"/>
    </location>
</feature>
<dbReference type="Pfam" id="PF00172">
    <property type="entry name" value="Zn_clus"/>
    <property type="match status" value="1"/>
</dbReference>
<evidence type="ECO:0000256" key="3">
    <source>
        <dbReference type="SAM" id="MobiDB-lite"/>
    </source>
</evidence>
<accession>S7Q2W9</accession>
<dbReference type="CDD" id="cd00067">
    <property type="entry name" value="GAL4"/>
    <property type="match status" value="1"/>
</dbReference>
<evidence type="ECO:0000256" key="2">
    <source>
        <dbReference type="ARBA" id="ARBA00023242"/>
    </source>
</evidence>
<reference evidence="5 6" key="1">
    <citation type="journal article" date="2012" name="Science">
        <title>The Paleozoic origin of enzymatic lignin decomposition reconstructed from 31 fungal genomes.</title>
        <authorList>
            <person name="Floudas D."/>
            <person name="Binder M."/>
            <person name="Riley R."/>
            <person name="Barry K."/>
            <person name="Blanchette R.A."/>
            <person name="Henrissat B."/>
            <person name="Martinez A.T."/>
            <person name="Otillar R."/>
            <person name="Spatafora J.W."/>
            <person name="Yadav J.S."/>
            <person name="Aerts A."/>
            <person name="Benoit I."/>
            <person name="Boyd A."/>
            <person name="Carlson A."/>
            <person name="Copeland A."/>
            <person name="Coutinho P.M."/>
            <person name="de Vries R.P."/>
            <person name="Ferreira P."/>
            <person name="Findley K."/>
            <person name="Foster B."/>
            <person name="Gaskell J."/>
            <person name="Glotzer D."/>
            <person name="Gorecki P."/>
            <person name="Heitman J."/>
            <person name="Hesse C."/>
            <person name="Hori C."/>
            <person name="Igarashi K."/>
            <person name="Jurgens J.A."/>
            <person name="Kallen N."/>
            <person name="Kersten P."/>
            <person name="Kohler A."/>
            <person name="Kuees U."/>
            <person name="Kumar T.K.A."/>
            <person name="Kuo A."/>
            <person name="LaButti K."/>
            <person name="Larrondo L.F."/>
            <person name="Lindquist E."/>
            <person name="Ling A."/>
            <person name="Lombard V."/>
            <person name="Lucas S."/>
            <person name="Lundell T."/>
            <person name="Martin R."/>
            <person name="McLaughlin D.J."/>
            <person name="Morgenstern I."/>
            <person name="Morin E."/>
            <person name="Murat C."/>
            <person name="Nagy L.G."/>
            <person name="Nolan M."/>
            <person name="Ohm R.A."/>
            <person name="Patyshakuliyeva A."/>
            <person name="Rokas A."/>
            <person name="Ruiz-Duenas F.J."/>
            <person name="Sabat G."/>
            <person name="Salamov A."/>
            <person name="Samejima M."/>
            <person name="Schmutz J."/>
            <person name="Slot J.C."/>
            <person name="St John F."/>
            <person name="Stenlid J."/>
            <person name="Sun H."/>
            <person name="Sun S."/>
            <person name="Syed K."/>
            <person name="Tsang A."/>
            <person name="Wiebenga A."/>
            <person name="Young D."/>
            <person name="Pisabarro A."/>
            <person name="Eastwood D.C."/>
            <person name="Martin F."/>
            <person name="Cullen D."/>
            <person name="Grigoriev I.V."/>
            <person name="Hibbett D.S."/>
        </authorList>
    </citation>
    <scope>NUCLEOTIDE SEQUENCE [LARGE SCALE GENOMIC DNA]</scope>
    <source>
        <strain evidence="5 6">ATCC 11539</strain>
    </source>
</reference>
<dbReference type="KEGG" id="gtr:GLOTRDRAFT_78347"/>
<proteinExistence type="predicted"/>
<feature type="region of interest" description="Disordered" evidence="3">
    <location>
        <begin position="1"/>
        <end position="30"/>
    </location>
</feature>
<feature type="domain" description="Zn(2)-C6 fungal-type" evidence="4">
    <location>
        <begin position="33"/>
        <end position="66"/>
    </location>
</feature>
<feature type="compositionally biased region" description="Basic and acidic residues" evidence="3">
    <location>
        <begin position="110"/>
        <end position="128"/>
    </location>
</feature>
<name>S7Q2W9_GLOTA</name>
<dbReference type="OrthoDB" id="4456959at2759"/>
<dbReference type="HOGENOM" id="CLU_006019_0_1_1"/>
<dbReference type="EMBL" id="KB469304">
    <property type="protein sequence ID" value="EPQ54346.1"/>
    <property type="molecule type" value="Genomic_DNA"/>
</dbReference>
<keyword evidence="1" id="KW-0479">Metal-binding</keyword>